<dbReference type="InterPro" id="IPR008906">
    <property type="entry name" value="HATC_C_dom"/>
</dbReference>
<name>A0AAN8ADN7_ELEMC</name>
<evidence type="ECO:0000313" key="5">
    <source>
        <dbReference type="Proteomes" id="UP001346869"/>
    </source>
</evidence>
<dbReference type="PANTHER" id="PTHR46880:SF6">
    <property type="entry name" value="U1-TYPE DOMAIN-CONTAINING PROTEIN"/>
    <property type="match status" value="1"/>
</dbReference>
<dbReference type="Pfam" id="PF05699">
    <property type="entry name" value="Dimer_Tnp_hAT"/>
    <property type="match status" value="1"/>
</dbReference>
<evidence type="ECO:0000256" key="1">
    <source>
        <dbReference type="SAM" id="MobiDB-lite"/>
    </source>
</evidence>
<evidence type="ECO:0000259" key="2">
    <source>
        <dbReference type="Pfam" id="PF05699"/>
    </source>
</evidence>
<dbReference type="EMBL" id="JAUZQC010000015">
    <property type="protein sequence ID" value="KAK5858896.1"/>
    <property type="molecule type" value="Genomic_DNA"/>
</dbReference>
<dbReference type="SUPFAM" id="SSF53098">
    <property type="entry name" value="Ribonuclease H-like"/>
    <property type="match status" value="1"/>
</dbReference>
<dbReference type="InterPro" id="IPR012337">
    <property type="entry name" value="RNaseH-like_sf"/>
</dbReference>
<evidence type="ECO:0000313" key="4">
    <source>
        <dbReference type="EMBL" id="KAK5858896.1"/>
    </source>
</evidence>
<evidence type="ECO:0000259" key="3">
    <source>
        <dbReference type="Pfam" id="PF25431"/>
    </source>
</evidence>
<dbReference type="InterPro" id="IPR057456">
    <property type="entry name" value="Znf_C17orf113"/>
</dbReference>
<feature type="region of interest" description="Disordered" evidence="1">
    <location>
        <begin position="1"/>
        <end position="36"/>
    </location>
</feature>
<sequence length="693" mass="76356">MSRQLSVTGFFKKPSSGGLERGEKRGSDVLEDNEEGGPAVTAVLSAAPGAKATSSGKEVRREYRVQWEREFTWLRAEGGKMFCDICRRAKANNGFVKGCTTIQKSALNDHKSSHSHIESCAVVNQSVQMEKHVEKSQVACNEALKTQLKVVLHMANTSTPSHQYPKLIQLLQSAGCPNLNTAHTYTHHDTVYQMEEAIAATITSAIDDRIASSRYVGVIVDETTNITVEKMLITYLSLQQNGEPETVFMGNYAIPSGTAECIAAKIKDVLSGRGVAMSRVVGLGSDGANVMVGRKNGVAQQLRQNDYPYLVNIHCGAHRTALAARDASKAVREIDAYVTTVNNTYTYYKNSPIRTHRLKELQKEMDEHDLLSLKQPSATRWLSLERAVKGMRANWVALVLELEEEEAARDCPVAKGLRRQQLQKSTFPALTHLLTDVLSVVNRMNLTFQKEDVNISSIQPVVNMTLASLDDLISEPGVAERKFNEASQDGRFCGITLTQPDAQAFSKLRSQYLAEITKSVKKRFPEEHLGIIADLDTVLNASRYPTADSALKTHGLEALERVCDQYGSPRGAAAPLVENDRMQRDFLPMKRVLAGSGNPSFRGSCRLLITSLGEMFPDFRALAEVALVIPVSSVAAERGFSLQNKIKTATRSRLSEAKAQHLMSIASAAESIDTFDYTQASALFKSMRPRRKV</sequence>
<dbReference type="PANTHER" id="PTHR46880">
    <property type="entry name" value="RAS-ASSOCIATING DOMAIN-CONTAINING PROTEIN"/>
    <property type="match status" value="1"/>
</dbReference>
<gene>
    <name evidence="4" type="ORF">PBY51_003005</name>
</gene>
<reference evidence="4 5" key="1">
    <citation type="journal article" date="2023" name="Genes (Basel)">
        <title>Chromosome-Level Genome Assembly and Circadian Gene Repertoire of the Patagonia Blennie Eleginops maclovinus-The Closest Ancestral Proxy of Antarctic Cryonotothenioids.</title>
        <authorList>
            <person name="Cheng C.C."/>
            <person name="Rivera-Colon A.G."/>
            <person name="Minhas B.F."/>
            <person name="Wilson L."/>
            <person name="Rayamajhi N."/>
            <person name="Vargas-Chacoff L."/>
            <person name="Catchen J.M."/>
        </authorList>
    </citation>
    <scope>NUCLEOTIDE SEQUENCE [LARGE SCALE GENOMIC DNA]</scope>
    <source>
        <strain evidence="4">JMC-PN-2008</strain>
    </source>
</reference>
<proteinExistence type="predicted"/>
<dbReference type="Pfam" id="PF25431">
    <property type="entry name" value="zf-C17orf113"/>
    <property type="match status" value="1"/>
</dbReference>
<feature type="domain" description="HAT C-terminal dimerisation" evidence="2">
    <location>
        <begin position="615"/>
        <end position="666"/>
    </location>
</feature>
<comment type="caution">
    <text evidence="4">The sequence shown here is derived from an EMBL/GenBank/DDBJ whole genome shotgun (WGS) entry which is preliminary data.</text>
</comment>
<keyword evidence="5" id="KW-1185">Reference proteome</keyword>
<dbReference type="AlphaFoldDB" id="A0AAN8ADN7"/>
<protein>
    <recommendedName>
        <fullName evidence="6">Zinc finger protein 862</fullName>
    </recommendedName>
</protein>
<feature type="domain" description="C17orf113 probable zinc finger" evidence="3">
    <location>
        <begin position="79"/>
        <end position="119"/>
    </location>
</feature>
<dbReference type="GO" id="GO:0046983">
    <property type="term" value="F:protein dimerization activity"/>
    <property type="evidence" value="ECO:0007669"/>
    <property type="project" value="InterPro"/>
</dbReference>
<reference evidence="4 5" key="2">
    <citation type="journal article" date="2023" name="Mol. Biol. Evol.">
        <title>Genomics of Secondarily Temperate Adaptation in the Only Non-Antarctic Icefish.</title>
        <authorList>
            <person name="Rivera-Colon A.G."/>
            <person name="Rayamajhi N."/>
            <person name="Minhas B.F."/>
            <person name="Madrigal G."/>
            <person name="Bilyk K.T."/>
            <person name="Yoon V."/>
            <person name="Hune M."/>
            <person name="Gregory S."/>
            <person name="Cheng C.H.C."/>
            <person name="Catchen J.M."/>
        </authorList>
    </citation>
    <scope>NUCLEOTIDE SEQUENCE [LARGE SCALE GENOMIC DNA]</scope>
    <source>
        <strain evidence="4">JMC-PN-2008</strain>
    </source>
</reference>
<accession>A0AAN8ADN7</accession>
<evidence type="ECO:0008006" key="6">
    <source>
        <dbReference type="Google" id="ProtNLM"/>
    </source>
</evidence>
<organism evidence="4 5">
    <name type="scientific">Eleginops maclovinus</name>
    <name type="common">Patagonian blennie</name>
    <name type="synonym">Eleginus maclovinus</name>
    <dbReference type="NCBI Taxonomy" id="56733"/>
    <lineage>
        <taxon>Eukaryota</taxon>
        <taxon>Metazoa</taxon>
        <taxon>Chordata</taxon>
        <taxon>Craniata</taxon>
        <taxon>Vertebrata</taxon>
        <taxon>Euteleostomi</taxon>
        <taxon>Actinopterygii</taxon>
        <taxon>Neopterygii</taxon>
        <taxon>Teleostei</taxon>
        <taxon>Neoteleostei</taxon>
        <taxon>Acanthomorphata</taxon>
        <taxon>Eupercaria</taxon>
        <taxon>Perciformes</taxon>
        <taxon>Notothenioidei</taxon>
        <taxon>Eleginopidae</taxon>
        <taxon>Eleginops</taxon>
    </lineage>
</organism>
<dbReference type="Proteomes" id="UP001346869">
    <property type="component" value="Unassembled WGS sequence"/>
</dbReference>